<reference evidence="3" key="1">
    <citation type="journal article" date="2013" name="Syst. Appl. Microbiol.">
        <title>New insights into the archaeal diversity of a hypersaline microbial mat obtained by a metagenomic approach.</title>
        <authorList>
            <person name="Lopez-Lopez A."/>
            <person name="Richter M."/>
            <person name="Pena A."/>
            <person name="Tamames J."/>
            <person name="Rossello-Mora R."/>
        </authorList>
    </citation>
    <scope>NUCLEOTIDE SEQUENCE</scope>
</reference>
<accession>M1PVC6</accession>
<keyword evidence="2" id="KW-0472">Membrane</keyword>
<keyword evidence="2" id="KW-0812">Transmembrane</keyword>
<feature type="region of interest" description="Disordered" evidence="1">
    <location>
        <begin position="718"/>
        <end position="749"/>
    </location>
</feature>
<organism evidence="3">
    <name type="scientific">uncultured organism</name>
    <dbReference type="NCBI Taxonomy" id="155900"/>
    <lineage>
        <taxon>unclassified sequences</taxon>
        <taxon>environmental samples</taxon>
    </lineage>
</organism>
<feature type="transmembrane region" description="Helical" evidence="2">
    <location>
        <begin position="1012"/>
        <end position="1032"/>
    </location>
</feature>
<dbReference type="AlphaFoldDB" id="M1PVC6"/>
<dbReference type="Gene3D" id="2.60.40.10">
    <property type="entry name" value="Immunoglobulins"/>
    <property type="match status" value="4"/>
</dbReference>
<proteinExistence type="predicted"/>
<dbReference type="EMBL" id="JX684081">
    <property type="protein sequence ID" value="AGF93089.1"/>
    <property type="molecule type" value="Genomic_DNA"/>
</dbReference>
<dbReference type="InterPro" id="IPR013783">
    <property type="entry name" value="Ig-like_fold"/>
</dbReference>
<protein>
    <submittedName>
        <fullName evidence="3">Cable pili-associated 22 kDa adhesin protein</fullName>
    </submittedName>
</protein>
<evidence type="ECO:0000313" key="3">
    <source>
        <dbReference type="EMBL" id="AGF93089.1"/>
    </source>
</evidence>
<feature type="compositionally biased region" description="Polar residues" evidence="1">
    <location>
        <begin position="723"/>
        <end position="734"/>
    </location>
</feature>
<keyword evidence="2" id="KW-1133">Transmembrane helix</keyword>
<gene>
    <name evidence="3" type="ORF">FLSS-9_0021</name>
</gene>
<name>M1PVC6_9ZZZZ</name>
<feature type="compositionally biased region" description="Low complexity" evidence="1">
    <location>
        <begin position="735"/>
        <end position="749"/>
    </location>
</feature>
<sequence>MYRKTTATIAVTFMVISIIATLGVASGALSSDQEWTSTGNDTINVADGTSMITEVTLTNGGSAAIDNIRMIFPSGTTNLNTTGVVPVENGKMDTVTDNVVTLEAGTTLTLNSENTVSFSVDTAVMELAGENVYNPAAGENVNLNENGDFTVGAGENTILGADNVFTSPASQNLTMEGDNTIELLEDTQVITHGDNVIELPETTAFEIPVGGSRTVTGIGTDENIVISDSLTVNLHDNNVTAAEDISVTTASGYTQTLSEGQSVELTGDNDVISYAGTKFQLNDGISATIAENTQVTKPANDKMKVQEGFAITNQPAGWTQSVGTSDLPSGEYVEWTGSLPAGESISLPVALTTPSEGDYTIYTRVKSGGSSSLSDDLTMSVDGTNPTISSITASPTWVNGGTEVGIEITASETLSTIGTVLVTENNNTGGGDPISLTPNDDNTVWTGTYTTYPDENKNLDGEATVSVTEAADLVGNTISDSNTPFTVDRLAPPVADLTSMAGWPTDQTDSPTVQTNVADTTLENIAQDNNYHGIVNLAGGTVEITVGDSSATKTTDAGGFWSYNLSLSEGLQEVGLQVTDLAGNKSVVSRENVMLDTTPPSFSFGAPGDGAVITDNAPTISVDVSDPGIGFENAAYDSSDMSGLSVGICEEENVNHSSFENLWASTTASGMVNSFTYENTYPSSGLADGEWYVFAIAGDNLQSDNAWYSFTVDTTPPGGVASSDGTGSDATSEDTAPTVTTSSVSVTGTASADATTSVETVNIYVNGSQVGSSDVASDLSFTGTIPLEAGMNKIELSTVDAAGHESTKSLYGYVDYSIAPTVDAPVKGSMASPGMTIKENSIHLTGSGAPDTTVNVYIGGEVATTADVSSDGSWSTAVSLPDGISLVQVSAEYAGYETAKTNYGYVASDTTSPTATINSPDEGATTSDVSITVEAEVTDDITASEDITVSVRSPAYTVPEQEVSVASDGELVVDVPLAEDQNTISIIAEDEAGNKDITSVTVTRKVSEALNWAMYATFAAIIAIILAAIAIIRRPS</sequence>
<evidence type="ECO:0000256" key="1">
    <source>
        <dbReference type="SAM" id="MobiDB-lite"/>
    </source>
</evidence>
<evidence type="ECO:0000256" key="2">
    <source>
        <dbReference type="SAM" id="Phobius"/>
    </source>
</evidence>
<dbReference type="Pfam" id="PF09136">
    <property type="entry name" value="Glucodextran_B"/>
    <property type="match status" value="1"/>
</dbReference>